<dbReference type="EMBL" id="CP016250">
    <property type="protein sequence ID" value="ANQ09584.1"/>
    <property type="molecule type" value="Genomic_DNA"/>
</dbReference>
<dbReference type="GO" id="GO:0030686">
    <property type="term" value="C:90S preribosome"/>
    <property type="evidence" value="ECO:0007669"/>
    <property type="project" value="InterPro"/>
</dbReference>
<dbReference type="OrthoDB" id="8883818at2759"/>
<feature type="compositionally biased region" description="Basic and acidic residues" evidence="1">
    <location>
        <begin position="938"/>
        <end position="947"/>
    </location>
</feature>
<accession>A0A1B1E3J4</accession>
<proteinExistence type="predicted"/>
<dbReference type="GO" id="GO:0032040">
    <property type="term" value="C:small-subunit processome"/>
    <property type="evidence" value="ECO:0007669"/>
    <property type="project" value="TreeGrafter"/>
</dbReference>
<evidence type="ECO:0000256" key="1">
    <source>
        <dbReference type="SAM" id="MobiDB-lite"/>
    </source>
</evidence>
<gene>
    <name evidence="2" type="ORF">PCOAH_00042510</name>
</gene>
<dbReference type="GeneID" id="30910982"/>
<keyword evidence="3" id="KW-1185">Reference proteome</keyword>
<evidence type="ECO:0008006" key="4">
    <source>
        <dbReference type="Google" id="ProtNLM"/>
    </source>
</evidence>
<dbReference type="InterPro" id="IPR046351">
    <property type="entry name" value="UTP4"/>
</dbReference>
<feature type="compositionally biased region" description="Basic and acidic residues" evidence="1">
    <location>
        <begin position="229"/>
        <end position="245"/>
    </location>
</feature>
<dbReference type="Gene3D" id="2.130.10.10">
    <property type="entry name" value="YVTN repeat-like/Quinoprotein amine dehydrogenase"/>
    <property type="match status" value="1"/>
</dbReference>
<dbReference type="InterPro" id="IPR015943">
    <property type="entry name" value="WD40/YVTN_repeat-like_dom_sf"/>
</dbReference>
<dbReference type="GO" id="GO:0003723">
    <property type="term" value="F:RNA binding"/>
    <property type="evidence" value="ECO:0007669"/>
    <property type="project" value="TreeGrafter"/>
</dbReference>
<dbReference type="InterPro" id="IPR036322">
    <property type="entry name" value="WD40_repeat_dom_sf"/>
</dbReference>
<dbReference type="RefSeq" id="XP_019916279.1">
    <property type="nucleotide sequence ID" value="XM_020061035.1"/>
</dbReference>
<evidence type="ECO:0000313" key="2">
    <source>
        <dbReference type="EMBL" id="ANQ09584.1"/>
    </source>
</evidence>
<organism evidence="2 3">
    <name type="scientific">Plasmodium coatneyi</name>
    <dbReference type="NCBI Taxonomy" id="208452"/>
    <lineage>
        <taxon>Eukaryota</taxon>
        <taxon>Sar</taxon>
        <taxon>Alveolata</taxon>
        <taxon>Apicomplexa</taxon>
        <taxon>Aconoidasida</taxon>
        <taxon>Haemosporida</taxon>
        <taxon>Plasmodiidae</taxon>
        <taxon>Plasmodium</taxon>
    </lineage>
</organism>
<dbReference type="GO" id="GO:0034455">
    <property type="term" value="C:t-UTP complex"/>
    <property type="evidence" value="ECO:0007669"/>
    <property type="project" value="TreeGrafter"/>
</dbReference>
<dbReference type="VEuPathDB" id="PlasmoDB:PCOAH_00042510"/>
<dbReference type="PANTHER" id="PTHR44163">
    <property type="entry name" value="U3 SMALL NUCLEOLAR RNA-ASSOCIATED PROTEIN 4 HOMOLOG"/>
    <property type="match status" value="1"/>
</dbReference>
<protein>
    <recommendedName>
        <fullName evidence="4">U3 small nucleolar RNA-associated protein 4</fullName>
    </recommendedName>
</protein>
<dbReference type="Proteomes" id="UP000092716">
    <property type="component" value="Chromosome 12"/>
</dbReference>
<feature type="region of interest" description="Disordered" evidence="1">
    <location>
        <begin position="938"/>
        <end position="962"/>
    </location>
</feature>
<feature type="region of interest" description="Disordered" evidence="1">
    <location>
        <begin position="348"/>
        <end position="372"/>
    </location>
</feature>
<reference evidence="3" key="1">
    <citation type="submission" date="2016-06" db="EMBL/GenBank/DDBJ databases">
        <title>First high quality genome sequence of Plasmodium coatneyi using continuous long reads from single molecule, real-time sequencing.</title>
        <authorList>
            <person name="Chien J.-T."/>
            <person name="Pakala S.B."/>
            <person name="Geraldo J.A."/>
            <person name="Lapp S.A."/>
            <person name="Barnwell J.W."/>
            <person name="Kissinger J.C."/>
            <person name="Galinski M.R."/>
            <person name="Humphrey J.C."/>
        </authorList>
    </citation>
    <scope>NUCLEOTIDE SEQUENCE [LARGE SCALE GENOMIC DNA]</scope>
    <source>
        <strain evidence="3">Hackeri</strain>
    </source>
</reference>
<feature type="compositionally biased region" description="Pro residues" evidence="1">
    <location>
        <begin position="953"/>
        <end position="962"/>
    </location>
</feature>
<dbReference type="PANTHER" id="PTHR44163:SF1">
    <property type="entry name" value="U3 SMALL NUCLEOLAR RNA-ASSOCIATED PROTEIN 4 HOMOLOG"/>
    <property type="match status" value="1"/>
</dbReference>
<dbReference type="SUPFAM" id="SSF50978">
    <property type="entry name" value="WD40 repeat-like"/>
    <property type="match status" value="2"/>
</dbReference>
<feature type="region of interest" description="Disordered" evidence="1">
    <location>
        <begin position="219"/>
        <end position="245"/>
    </location>
</feature>
<name>A0A1B1E3J4_9APIC</name>
<dbReference type="AlphaFoldDB" id="A0A1B1E3J4"/>
<dbReference type="GO" id="GO:0000462">
    <property type="term" value="P:maturation of SSU-rRNA from tricistronic rRNA transcript (SSU-rRNA, 5.8S rRNA, LSU-rRNA)"/>
    <property type="evidence" value="ECO:0007669"/>
    <property type="project" value="InterPro"/>
</dbReference>
<sequence>MTTIHSTNEGPQGAQRILQKMYRRKNDKQQLTMNLTEFKFYDYETKELRTIEASPCRKYICICDSFGVIYVYKFYKNQFLYLLQLHAHVSQSSIMSIMWISKKNRKKKHLFMQNEWKDYVLAITTLCGEIVLYDLENQNKLQSISSNGSISCAKLNNSLQYFGVTNLDGYFYLYNIYSNVGRRMYNCFDRFHEGGLPNVDNVSDVDNVSEVSNVSDISDVSNVNDDAYNSDRNDGSNENAQERPDKRIKLSTDLTKYLEEDASSQGEDAESAPTVTPKKWHVFSPRTGKTERKNQTGETFNIFIKNRFKCREKLVCLYFMDELKSREVLLSSVQGGKQKTKVVNDEMESEEEESDHHYGGHELNGATLPPPRNKIRELERSYHSYNHYVLLGSEESKIYKYNITRKCCEGEFKSVNENCIIWDVLYIYKTNEVVCVDNSGSLTIFDNSTFSVKYFFNHHLYKSVSLAKTLNEDYIFTAGVDRYIIKYALTRVHSGGGVPSNGSLRQDVATMGKRNYQMVNMKMDGHKMKFNYASMNGGNYEGGEEDFFLHKVKEANELNNRWYRINKRSTHFSDIKKIILLRGDVIVSISDDMTFCLYDSFNQVSKYFQIGNAELNRNVHISKNLKTVFCTHAWGVRIHYNSSSICVEGGNSPQDVGLLTPKDMANISEVNYKHIANISYGKNEFVNSCIVNESGTKIACRTNRKLSIYHFNVGDLTIYNYDLSKLGAFKVYSFEFVKDDVVILSFARCHFGKGDEKKDVAGEEDVVGEDNKEETYETYEHVEDDEMDTRTNRREYVYTYHVAIYKIDTKEVREEIQVDRILCNLKKYNNGKLIICTDDQKNIFLFFKKSKKYLKKCFRIFDFNLSRRNIHRSYLFSIVVENLLFIFTLDNCVYVYSLFWGKGSGLSFLKTHVIRNYQLCEYRDVSLIDLGRRVGEGKNVGDQKGAHQVDAPNQPPPPPPPPSFQSKYCLLLRSCDRMGLLGLNIPNDLFINVKLSNIEDAFKYSSGMIDQYYLSSLNFRYNFLNAKQLYFEDENLYNMLLHEMRRENKRGEAMHQLDTANPVPTYDALKGDKELTEGQHTQEEFTNEKGPVSTDLLQLSFQSVKYLKKKNILNVRALYTSQGDMVLLLCVPQNIDCTLISVADTKKYVE</sequence>
<evidence type="ECO:0000313" key="3">
    <source>
        <dbReference type="Proteomes" id="UP000092716"/>
    </source>
</evidence>
<dbReference type="KEGG" id="pcot:PCOAH_00042510"/>